<evidence type="ECO:0000256" key="3">
    <source>
        <dbReference type="ARBA" id="ARBA00022989"/>
    </source>
</evidence>
<dbReference type="RefSeq" id="WP_413780795.1">
    <property type="nucleotide sequence ID" value="NZ_JAUOZS010000001.1"/>
</dbReference>
<feature type="transmembrane region" description="Helical" evidence="5">
    <location>
        <begin position="119"/>
        <end position="139"/>
    </location>
</feature>
<evidence type="ECO:0000256" key="5">
    <source>
        <dbReference type="SAM" id="Phobius"/>
    </source>
</evidence>
<feature type="transmembrane region" description="Helical" evidence="5">
    <location>
        <begin position="197"/>
        <end position="217"/>
    </location>
</feature>
<keyword evidence="4 5" id="KW-0472">Membrane</keyword>
<accession>A0ABU3NZT9</accession>
<evidence type="ECO:0000256" key="4">
    <source>
        <dbReference type="ARBA" id="ARBA00023136"/>
    </source>
</evidence>
<comment type="caution">
    <text evidence="7">The sequence shown here is derived from an EMBL/GenBank/DDBJ whole genome shotgun (WGS) entry which is preliminary data.</text>
</comment>
<evidence type="ECO:0000256" key="2">
    <source>
        <dbReference type="ARBA" id="ARBA00022692"/>
    </source>
</evidence>
<sequence length="415" mass="45600">MRTSYSCAATHYQLNYLTEHCIMAVAFFLPLSFNAASLFLALGALLWVARMATDGHLDLKPTPFDGAVALFVTLAAASILASPDRWVSFYNYYHLMGRYILLYYLVVNNFHTIDQLKRLVQAVLVSAGMVVVYGLYQYVQGVDISAFEWVDGEQFPLLKVRIFSTLENPNLLAGFLVVMAALAAGLGLNAEDRRCKAAFAVLVVALGVCLVLTYSRGAWLSFIAVVAAYGVLYSRKTFWLLLLVPVAVLAGQDVIMERLMSIFNPTDTSATLRIALWESTLAMIADRPLFGIGWAAYPLVYPDYDFFINNPGITIFHAHNMYLHIAAEIGVPGVLAFLALMFGHARLALAMAGSATNRWVGGLMLGVLAAIIGIAVSGFTDYVLYSPQMAMLFWLLNALTVVVYLNSHPTKNSIK</sequence>
<dbReference type="GO" id="GO:0016874">
    <property type="term" value="F:ligase activity"/>
    <property type="evidence" value="ECO:0007669"/>
    <property type="project" value="UniProtKB-KW"/>
</dbReference>
<dbReference type="PANTHER" id="PTHR37422:SF13">
    <property type="entry name" value="LIPOPOLYSACCHARIDE BIOSYNTHESIS PROTEIN PA4999-RELATED"/>
    <property type="match status" value="1"/>
</dbReference>
<dbReference type="EMBL" id="JAUOZS010000001">
    <property type="protein sequence ID" value="MDT8902311.1"/>
    <property type="molecule type" value="Genomic_DNA"/>
</dbReference>
<dbReference type="InterPro" id="IPR007016">
    <property type="entry name" value="O-antigen_ligase-rel_domated"/>
</dbReference>
<keyword evidence="7" id="KW-0436">Ligase</keyword>
<evidence type="ECO:0000313" key="7">
    <source>
        <dbReference type="EMBL" id="MDT8902311.1"/>
    </source>
</evidence>
<protein>
    <submittedName>
        <fullName evidence="7">O-antigen ligase family protein</fullName>
    </submittedName>
</protein>
<dbReference type="PANTHER" id="PTHR37422">
    <property type="entry name" value="TEICHURONIC ACID BIOSYNTHESIS PROTEIN TUAE"/>
    <property type="match status" value="1"/>
</dbReference>
<organism evidence="7 8">
    <name type="scientific">Anaeroselena agilis</name>
    <dbReference type="NCBI Taxonomy" id="3063788"/>
    <lineage>
        <taxon>Bacteria</taxon>
        <taxon>Bacillati</taxon>
        <taxon>Bacillota</taxon>
        <taxon>Negativicutes</taxon>
        <taxon>Acetonemataceae</taxon>
        <taxon>Anaeroselena</taxon>
    </lineage>
</organism>
<reference evidence="7 8" key="1">
    <citation type="submission" date="2023-07" db="EMBL/GenBank/DDBJ databases">
        <title>The novel representative of Negativicutes class, Anaeroselena agilis gen. nov. sp. nov.</title>
        <authorList>
            <person name="Prokofeva M.I."/>
            <person name="Elcheninov A.G."/>
            <person name="Klyukina A."/>
            <person name="Kublanov I.V."/>
            <person name="Frolov E.N."/>
            <person name="Podosokorskaya O.A."/>
        </authorList>
    </citation>
    <scope>NUCLEOTIDE SEQUENCE [LARGE SCALE GENOMIC DNA]</scope>
    <source>
        <strain evidence="7 8">4137-cl</strain>
    </source>
</reference>
<feature type="transmembrane region" description="Helical" evidence="5">
    <location>
        <begin position="22"/>
        <end position="49"/>
    </location>
</feature>
<feature type="transmembrane region" description="Helical" evidence="5">
    <location>
        <begin position="237"/>
        <end position="255"/>
    </location>
</feature>
<evidence type="ECO:0000313" key="8">
    <source>
        <dbReference type="Proteomes" id="UP001254848"/>
    </source>
</evidence>
<feature type="transmembrane region" description="Helical" evidence="5">
    <location>
        <begin position="321"/>
        <end position="347"/>
    </location>
</feature>
<dbReference type="InterPro" id="IPR051533">
    <property type="entry name" value="WaaL-like"/>
</dbReference>
<feature type="transmembrane region" description="Helical" evidence="5">
    <location>
        <begin position="61"/>
        <end position="83"/>
    </location>
</feature>
<keyword evidence="8" id="KW-1185">Reference proteome</keyword>
<name>A0ABU3NZT9_9FIRM</name>
<dbReference type="Proteomes" id="UP001254848">
    <property type="component" value="Unassembled WGS sequence"/>
</dbReference>
<dbReference type="Pfam" id="PF04932">
    <property type="entry name" value="Wzy_C"/>
    <property type="match status" value="1"/>
</dbReference>
<evidence type="ECO:0000259" key="6">
    <source>
        <dbReference type="Pfam" id="PF04932"/>
    </source>
</evidence>
<keyword evidence="3 5" id="KW-1133">Transmembrane helix</keyword>
<gene>
    <name evidence="7" type="ORF">Q4T40_13735</name>
</gene>
<feature type="transmembrane region" description="Helical" evidence="5">
    <location>
        <begin position="359"/>
        <end position="379"/>
    </location>
</feature>
<comment type="subcellular location">
    <subcellularLocation>
        <location evidence="1">Membrane</location>
        <topology evidence="1">Multi-pass membrane protein</topology>
    </subcellularLocation>
</comment>
<proteinExistence type="predicted"/>
<feature type="transmembrane region" description="Helical" evidence="5">
    <location>
        <begin position="171"/>
        <end position="190"/>
    </location>
</feature>
<feature type="transmembrane region" description="Helical" evidence="5">
    <location>
        <begin position="385"/>
        <end position="405"/>
    </location>
</feature>
<keyword evidence="2 5" id="KW-0812">Transmembrane</keyword>
<evidence type="ECO:0000256" key="1">
    <source>
        <dbReference type="ARBA" id="ARBA00004141"/>
    </source>
</evidence>
<feature type="domain" description="O-antigen ligase-related" evidence="6">
    <location>
        <begin position="202"/>
        <end position="338"/>
    </location>
</feature>